<dbReference type="AlphaFoldDB" id="A0A1H3VSZ7"/>
<keyword evidence="2" id="KW-0732">Signal</keyword>
<feature type="chain" id="PRO_5011575807" evidence="2">
    <location>
        <begin position="21"/>
        <end position="213"/>
    </location>
</feature>
<reference evidence="3 4" key="1">
    <citation type="submission" date="2016-10" db="EMBL/GenBank/DDBJ databases">
        <authorList>
            <person name="de Groot N.N."/>
        </authorList>
    </citation>
    <scope>NUCLEOTIDE SEQUENCE [LARGE SCALE GENOMIC DNA]</scope>
    <source>
        <strain evidence="3 4">DSM 23581</strain>
    </source>
</reference>
<keyword evidence="1" id="KW-0175">Coiled coil</keyword>
<dbReference type="Pfam" id="PF22252">
    <property type="entry name" value="PNGase_F-II_N"/>
    <property type="match status" value="1"/>
</dbReference>
<dbReference type="STRING" id="908615.SAMN05421540_101244"/>
<dbReference type="Proteomes" id="UP000198820">
    <property type="component" value="Unassembled WGS sequence"/>
</dbReference>
<dbReference type="EMBL" id="FNQF01000001">
    <property type="protein sequence ID" value="SDZ77344.1"/>
    <property type="molecule type" value="Genomic_DNA"/>
</dbReference>
<gene>
    <name evidence="3" type="ORF">SAMN05421540_101244</name>
</gene>
<evidence type="ECO:0000256" key="1">
    <source>
        <dbReference type="SAM" id="Coils"/>
    </source>
</evidence>
<sequence>MKNIIKLTLILFLLAYESNAQNIKVTYNYSAASGRLEHQPTLLISKENSQFHVDYDDRTMKYNASTLNFKGQTYVINYEYATKEFTELKYLDDNEVKASWINDQEWEILDETKTILDYSVRKAKKNSGDQIMYAWFTTEIPVKTGPFRHAGLPGLILEFSYSRSNSKCIAENIEFNVDKDLKDFSKAFKITKAELNNLKNNKEVIRKRIQEAY</sequence>
<proteinExistence type="predicted"/>
<dbReference type="NCBIfam" id="TIGR01200">
    <property type="entry name" value="GLPGLI"/>
    <property type="match status" value="1"/>
</dbReference>
<name>A0A1H3VSZ7_9FLAO</name>
<organism evidence="3 4">
    <name type="scientific">Psychroflexus halocasei</name>
    <dbReference type="NCBI Taxonomy" id="908615"/>
    <lineage>
        <taxon>Bacteria</taxon>
        <taxon>Pseudomonadati</taxon>
        <taxon>Bacteroidota</taxon>
        <taxon>Flavobacteriia</taxon>
        <taxon>Flavobacteriales</taxon>
        <taxon>Flavobacteriaceae</taxon>
        <taxon>Psychroflexus</taxon>
    </lineage>
</organism>
<feature type="coiled-coil region" evidence="1">
    <location>
        <begin position="181"/>
        <end position="208"/>
    </location>
</feature>
<evidence type="ECO:0000313" key="3">
    <source>
        <dbReference type="EMBL" id="SDZ77344.1"/>
    </source>
</evidence>
<keyword evidence="4" id="KW-1185">Reference proteome</keyword>
<feature type="signal peptide" evidence="2">
    <location>
        <begin position="1"/>
        <end position="20"/>
    </location>
</feature>
<dbReference type="RefSeq" id="WP_093238267.1">
    <property type="nucleotide sequence ID" value="NZ_FNQF01000001.1"/>
</dbReference>
<accession>A0A1H3VSZ7</accession>
<protein>
    <submittedName>
        <fullName evidence="3">GLPGLI family protein</fullName>
    </submittedName>
</protein>
<dbReference type="InterPro" id="IPR005901">
    <property type="entry name" value="GLPGLI"/>
</dbReference>
<evidence type="ECO:0000313" key="4">
    <source>
        <dbReference type="Proteomes" id="UP000198820"/>
    </source>
</evidence>
<evidence type="ECO:0000256" key="2">
    <source>
        <dbReference type="SAM" id="SignalP"/>
    </source>
</evidence>